<evidence type="ECO:0000313" key="3">
    <source>
        <dbReference type="Proteomes" id="UP001303760"/>
    </source>
</evidence>
<protein>
    <submittedName>
        <fullName evidence="2">Uncharacterized protein</fullName>
    </submittedName>
</protein>
<dbReference type="AlphaFoldDB" id="A0AAN7C243"/>
<feature type="compositionally biased region" description="Acidic residues" evidence="1">
    <location>
        <begin position="110"/>
        <end position="120"/>
    </location>
</feature>
<reference evidence="2" key="2">
    <citation type="submission" date="2023-05" db="EMBL/GenBank/DDBJ databases">
        <authorList>
            <consortium name="Lawrence Berkeley National Laboratory"/>
            <person name="Steindorff A."/>
            <person name="Hensen N."/>
            <person name="Bonometti L."/>
            <person name="Westerberg I."/>
            <person name="Brannstrom I.O."/>
            <person name="Guillou S."/>
            <person name="Cros-Aarteil S."/>
            <person name="Calhoun S."/>
            <person name="Haridas S."/>
            <person name="Kuo A."/>
            <person name="Mondo S."/>
            <person name="Pangilinan J."/>
            <person name="Riley R."/>
            <person name="Labutti K."/>
            <person name="Andreopoulos B."/>
            <person name="Lipzen A."/>
            <person name="Chen C."/>
            <person name="Yanf M."/>
            <person name="Daum C."/>
            <person name="Ng V."/>
            <person name="Clum A."/>
            <person name="Ohm R."/>
            <person name="Martin F."/>
            <person name="Silar P."/>
            <person name="Natvig D."/>
            <person name="Lalanne C."/>
            <person name="Gautier V."/>
            <person name="Ament-Velasquez S.L."/>
            <person name="Kruys A."/>
            <person name="Hutchinson M.I."/>
            <person name="Powell A.J."/>
            <person name="Barry K."/>
            <person name="Miller A.N."/>
            <person name="Grigoriev I.V."/>
            <person name="Debuchy R."/>
            <person name="Gladieux P."/>
            <person name="Thoren M.H."/>
            <person name="Johannesson H."/>
        </authorList>
    </citation>
    <scope>NUCLEOTIDE SEQUENCE</scope>
    <source>
        <strain evidence="2">CBS 532.94</strain>
    </source>
</reference>
<reference evidence="2" key="1">
    <citation type="journal article" date="2023" name="Mol. Phylogenet. Evol.">
        <title>Genome-scale phylogeny and comparative genomics of the fungal order Sordariales.</title>
        <authorList>
            <person name="Hensen N."/>
            <person name="Bonometti L."/>
            <person name="Westerberg I."/>
            <person name="Brannstrom I.O."/>
            <person name="Guillou S."/>
            <person name="Cros-Aarteil S."/>
            <person name="Calhoun S."/>
            <person name="Haridas S."/>
            <person name="Kuo A."/>
            <person name="Mondo S."/>
            <person name="Pangilinan J."/>
            <person name="Riley R."/>
            <person name="LaButti K."/>
            <person name="Andreopoulos B."/>
            <person name="Lipzen A."/>
            <person name="Chen C."/>
            <person name="Yan M."/>
            <person name="Daum C."/>
            <person name="Ng V."/>
            <person name="Clum A."/>
            <person name="Steindorff A."/>
            <person name="Ohm R.A."/>
            <person name="Martin F."/>
            <person name="Silar P."/>
            <person name="Natvig D.O."/>
            <person name="Lalanne C."/>
            <person name="Gautier V."/>
            <person name="Ament-Velasquez S.L."/>
            <person name="Kruys A."/>
            <person name="Hutchinson M.I."/>
            <person name="Powell A.J."/>
            <person name="Barry K."/>
            <person name="Miller A.N."/>
            <person name="Grigoriev I.V."/>
            <person name="Debuchy R."/>
            <person name="Gladieux P."/>
            <person name="Hiltunen Thoren M."/>
            <person name="Johannesson H."/>
        </authorList>
    </citation>
    <scope>NUCLEOTIDE SEQUENCE</scope>
    <source>
        <strain evidence="2">CBS 532.94</strain>
    </source>
</reference>
<dbReference type="EMBL" id="MU860453">
    <property type="protein sequence ID" value="KAK4233894.1"/>
    <property type="molecule type" value="Genomic_DNA"/>
</dbReference>
<keyword evidence="3" id="KW-1185">Reference proteome</keyword>
<feature type="compositionally biased region" description="Polar residues" evidence="1">
    <location>
        <begin position="51"/>
        <end position="61"/>
    </location>
</feature>
<feature type="compositionally biased region" description="Basic and acidic residues" evidence="1">
    <location>
        <begin position="1"/>
        <end position="16"/>
    </location>
</feature>
<evidence type="ECO:0000313" key="2">
    <source>
        <dbReference type="EMBL" id="KAK4233894.1"/>
    </source>
</evidence>
<organism evidence="2 3">
    <name type="scientific">Achaetomium macrosporum</name>
    <dbReference type="NCBI Taxonomy" id="79813"/>
    <lineage>
        <taxon>Eukaryota</taxon>
        <taxon>Fungi</taxon>
        <taxon>Dikarya</taxon>
        <taxon>Ascomycota</taxon>
        <taxon>Pezizomycotina</taxon>
        <taxon>Sordariomycetes</taxon>
        <taxon>Sordariomycetidae</taxon>
        <taxon>Sordariales</taxon>
        <taxon>Chaetomiaceae</taxon>
        <taxon>Achaetomium</taxon>
    </lineage>
</organism>
<evidence type="ECO:0000256" key="1">
    <source>
        <dbReference type="SAM" id="MobiDB-lite"/>
    </source>
</evidence>
<feature type="compositionally biased region" description="Acidic residues" evidence="1">
    <location>
        <begin position="17"/>
        <end position="29"/>
    </location>
</feature>
<sequence length="377" mass="42252">MDPTDKDLWIDIHSDGPEIDPDLLQEEQAEGNQGDAGNQPDTNFAMEANMDNIQLGSLNLTDRQDADDNETVIDPAGNGGVGESDRDSVNPESDKENNIQLNHANGDSHLDDEDDNEADSQADHDNELSDDEDELPIPHIPDVPMHDLFNPAVNPAAAFWSADLTIPHPLGSINMYTQPPLPVFDTDPYMPFAPWHVSLLPPFKHESIDRVLLVPARFLAAVGMLYPDAEFAVSRYPAADNFTTRLKGRFMAQTTALHFPQLVDPHSMNHPHPEDDTQYLISLRRRDWPIGGVAFFPHTPQTNTFLQQLRGTFDVLPNGAEQWLYIPHDVVQRPHGGTRRGMWVCRAYEGRKGPQDARIIVDWMRENAGRIEQDLLG</sequence>
<name>A0AAN7C243_9PEZI</name>
<proteinExistence type="predicted"/>
<accession>A0AAN7C243</accession>
<feature type="compositionally biased region" description="Basic and acidic residues" evidence="1">
    <location>
        <begin position="83"/>
        <end position="97"/>
    </location>
</feature>
<feature type="region of interest" description="Disordered" evidence="1">
    <location>
        <begin position="1"/>
        <end position="143"/>
    </location>
</feature>
<gene>
    <name evidence="2" type="ORF">C8A03DRAFT_38357</name>
</gene>
<feature type="non-terminal residue" evidence="2">
    <location>
        <position position="377"/>
    </location>
</feature>
<comment type="caution">
    <text evidence="2">The sequence shown here is derived from an EMBL/GenBank/DDBJ whole genome shotgun (WGS) entry which is preliminary data.</text>
</comment>
<dbReference type="Proteomes" id="UP001303760">
    <property type="component" value="Unassembled WGS sequence"/>
</dbReference>